<reference evidence="12" key="1">
    <citation type="submission" date="2019-05" db="EMBL/GenBank/DDBJ databases">
        <title>Annotation for the trematode Fasciolopsis buski.</title>
        <authorList>
            <person name="Choi Y.-J."/>
        </authorList>
    </citation>
    <scope>NUCLEOTIDE SEQUENCE</scope>
    <source>
        <strain evidence="12">HT</strain>
        <tissue evidence="12">Whole worm</tissue>
    </source>
</reference>
<dbReference type="PRINTS" id="PR00381">
    <property type="entry name" value="KINESINLIGHT"/>
</dbReference>
<accession>A0A8E0S3K6</accession>
<comment type="function">
    <text evidence="11">Kinesin is a microtubule-associated force-producing protein that play a role in organelle transport.</text>
</comment>
<comment type="caution">
    <text evidence="12">The sequence shown here is derived from an EMBL/GenBank/DDBJ whole genome shotgun (WGS) entry which is preliminary data.</text>
</comment>
<dbReference type="Gene3D" id="1.25.40.10">
    <property type="entry name" value="Tetratricopeptide repeat domain"/>
    <property type="match status" value="1"/>
</dbReference>
<dbReference type="GO" id="GO:0019894">
    <property type="term" value="F:kinesin binding"/>
    <property type="evidence" value="ECO:0007669"/>
    <property type="project" value="TreeGrafter"/>
</dbReference>
<evidence type="ECO:0000256" key="10">
    <source>
        <dbReference type="PROSITE-ProRule" id="PRU00339"/>
    </source>
</evidence>
<dbReference type="AlphaFoldDB" id="A0A8E0S3K6"/>
<evidence type="ECO:0000256" key="4">
    <source>
        <dbReference type="ARBA" id="ARBA00022701"/>
    </source>
</evidence>
<evidence type="ECO:0000256" key="7">
    <source>
        <dbReference type="ARBA" id="ARBA00023054"/>
    </source>
</evidence>
<keyword evidence="6 10" id="KW-0802">TPR repeat</keyword>
<evidence type="ECO:0000256" key="1">
    <source>
        <dbReference type="ARBA" id="ARBA00004245"/>
    </source>
</evidence>
<dbReference type="SUPFAM" id="SSF48452">
    <property type="entry name" value="TPR-like"/>
    <property type="match status" value="1"/>
</dbReference>
<dbReference type="Pfam" id="PF13374">
    <property type="entry name" value="TPR_10"/>
    <property type="match status" value="2"/>
</dbReference>
<keyword evidence="3 11" id="KW-0963">Cytoplasm</keyword>
<feature type="repeat" description="TPR" evidence="10">
    <location>
        <begin position="139"/>
        <end position="172"/>
    </location>
</feature>
<dbReference type="PROSITE" id="PS50005">
    <property type="entry name" value="TPR"/>
    <property type="match status" value="1"/>
</dbReference>
<keyword evidence="13" id="KW-1185">Reference proteome</keyword>
<evidence type="ECO:0000256" key="5">
    <source>
        <dbReference type="ARBA" id="ARBA00022737"/>
    </source>
</evidence>
<dbReference type="PANTHER" id="PTHR45783:SF3">
    <property type="entry name" value="KINESIN LIGHT CHAIN"/>
    <property type="match status" value="1"/>
</dbReference>
<proteinExistence type="inferred from homology"/>
<organism evidence="12 13">
    <name type="scientific">Fasciolopsis buskii</name>
    <dbReference type="NCBI Taxonomy" id="27845"/>
    <lineage>
        <taxon>Eukaryota</taxon>
        <taxon>Metazoa</taxon>
        <taxon>Spiralia</taxon>
        <taxon>Lophotrochozoa</taxon>
        <taxon>Platyhelminthes</taxon>
        <taxon>Trematoda</taxon>
        <taxon>Digenea</taxon>
        <taxon>Plagiorchiida</taxon>
        <taxon>Echinostomata</taxon>
        <taxon>Echinostomatoidea</taxon>
        <taxon>Fasciolidae</taxon>
        <taxon>Fasciolopsis</taxon>
    </lineage>
</organism>
<keyword evidence="8 11" id="KW-0505">Motor protein</keyword>
<comment type="similarity">
    <text evidence="2 11">Belongs to the kinesin light chain family.</text>
</comment>
<dbReference type="Pfam" id="PF13424">
    <property type="entry name" value="TPR_12"/>
    <property type="match status" value="1"/>
</dbReference>
<dbReference type="Proteomes" id="UP000728185">
    <property type="component" value="Unassembled WGS sequence"/>
</dbReference>
<evidence type="ECO:0000313" key="13">
    <source>
        <dbReference type="Proteomes" id="UP000728185"/>
    </source>
</evidence>
<dbReference type="InterPro" id="IPR019734">
    <property type="entry name" value="TPR_rpt"/>
</dbReference>
<dbReference type="SMART" id="SM00028">
    <property type="entry name" value="TPR"/>
    <property type="match status" value="4"/>
</dbReference>
<keyword evidence="9 11" id="KW-0206">Cytoskeleton</keyword>
<comment type="subcellular location">
    <subcellularLocation>
        <location evidence="1 11">Cytoplasm</location>
        <location evidence="1 11">Cytoskeleton</location>
    </subcellularLocation>
</comment>
<evidence type="ECO:0000256" key="9">
    <source>
        <dbReference type="ARBA" id="ARBA00023212"/>
    </source>
</evidence>
<sequence length="452" mass="49077">MMGMPAYVKENLKNAQIILESLKLDHEQALKVLDSLVQCTDDNENEMGGGLPAGFDPDTVYNQEKLPLIKSALKQIQDGLDNSEVCPLFCLVYWKTLLTIHQIVMQYTTQGKHEVAASLCLQAIGDLERSGGRDQPEVAVLLNILALVYRDQGNYEEAANLLQEVVSIRERTLGPNHPSVAASLNNLAVLYAKASRFKEAEPLCRRALAIREKLLGPNHPDVAKQLNNLALLCQSQGRFEEVETSFRKALDIYLKQHKPSSPTVLRAKNNLASALLKRGNLDDAESLLKAVLSPAHTFYPTSEALNGNTTDGDSAVFSFSSLGSSGFLGPPGSSPELNGHSSMMNKERIIPLCPVVLSALRNLAIVYQRQGLQPLACLLRHWIHLVTTTTTSVPSSTIINVVPRNSSGAVLGPSAANSIQSASSPRSELIRDMTASLYHSPSPISVSDSVPI</sequence>
<dbReference type="EMBL" id="LUCM01000300">
    <property type="protein sequence ID" value="KAA0200769.1"/>
    <property type="molecule type" value="Genomic_DNA"/>
</dbReference>
<evidence type="ECO:0000256" key="8">
    <source>
        <dbReference type="ARBA" id="ARBA00023175"/>
    </source>
</evidence>
<dbReference type="InterPro" id="IPR002151">
    <property type="entry name" value="Kinesin_light"/>
</dbReference>
<keyword evidence="4 11" id="KW-0493">Microtubule</keyword>
<keyword evidence="5" id="KW-0677">Repeat</keyword>
<dbReference type="PANTHER" id="PTHR45783">
    <property type="entry name" value="KINESIN LIGHT CHAIN"/>
    <property type="match status" value="1"/>
</dbReference>
<dbReference type="GO" id="GO:0005871">
    <property type="term" value="C:kinesin complex"/>
    <property type="evidence" value="ECO:0007669"/>
    <property type="project" value="UniProtKB-UniRule"/>
</dbReference>
<dbReference type="GO" id="GO:0007018">
    <property type="term" value="P:microtubule-based movement"/>
    <property type="evidence" value="ECO:0007669"/>
    <property type="project" value="TreeGrafter"/>
</dbReference>
<dbReference type="OrthoDB" id="5986190at2759"/>
<dbReference type="InterPro" id="IPR011990">
    <property type="entry name" value="TPR-like_helical_dom_sf"/>
</dbReference>
<evidence type="ECO:0000256" key="2">
    <source>
        <dbReference type="ARBA" id="ARBA00009622"/>
    </source>
</evidence>
<protein>
    <recommendedName>
        <fullName evidence="11">Kinesin light chain</fullName>
    </recommendedName>
</protein>
<dbReference type="GO" id="GO:0005737">
    <property type="term" value="C:cytoplasm"/>
    <property type="evidence" value="ECO:0007669"/>
    <property type="project" value="TreeGrafter"/>
</dbReference>
<name>A0A8E0S3K6_9TREM</name>
<comment type="subunit">
    <text evidence="11">Oligomeric complex composed of two heavy chains and two light chains.</text>
</comment>
<gene>
    <name evidence="12" type="ORF">FBUS_04580</name>
</gene>
<keyword evidence="7" id="KW-0175">Coiled coil</keyword>
<evidence type="ECO:0000256" key="3">
    <source>
        <dbReference type="ARBA" id="ARBA00022490"/>
    </source>
</evidence>
<evidence type="ECO:0000256" key="11">
    <source>
        <dbReference type="RuleBase" id="RU367020"/>
    </source>
</evidence>
<evidence type="ECO:0000256" key="6">
    <source>
        <dbReference type="ARBA" id="ARBA00022803"/>
    </source>
</evidence>
<dbReference type="GO" id="GO:0005874">
    <property type="term" value="C:microtubule"/>
    <property type="evidence" value="ECO:0007669"/>
    <property type="project" value="UniProtKB-UniRule"/>
</dbReference>
<evidence type="ECO:0000313" key="12">
    <source>
        <dbReference type="EMBL" id="KAA0200769.1"/>
    </source>
</evidence>